<comment type="caution">
    <text evidence="2">The sequence shown here is derived from an EMBL/GenBank/DDBJ whole genome shotgun (WGS) entry which is preliminary data.</text>
</comment>
<protein>
    <submittedName>
        <fullName evidence="2">Uncharacterized protein</fullName>
    </submittedName>
</protein>
<dbReference type="Proteomes" id="UP001152622">
    <property type="component" value="Chromosome 3"/>
</dbReference>
<evidence type="ECO:0000313" key="2">
    <source>
        <dbReference type="EMBL" id="KAJ8369607.1"/>
    </source>
</evidence>
<feature type="region of interest" description="Disordered" evidence="1">
    <location>
        <begin position="235"/>
        <end position="265"/>
    </location>
</feature>
<gene>
    <name evidence="2" type="ORF">SKAU_G00096350</name>
</gene>
<proteinExistence type="predicted"/>
<dbReference type="OrthoDB" id="416119at2759"/>
<name>A0A9Q1FY93_SYNKA</name>
<reference evidence="2" key="1">
    <citation type="journal article" date="2023" name="Science">
        <title>Genome structures resolve the early diversification of teleost fishes.</title>
        <authorList>
            <person name="Parey E."/>
            <person name="Louis A."/>
            <person name="Montfort J."/>
            <person name="Bouchez O."/>
            <person name="Roques C."/>
            <person name="Iampietro C."/>
            <person name="Lluch J."/>
            <person name="Castinel A."/>
            <person name="Donnadieu C."/>
            <person name="Desvignes T."/>
            <person name="Floi Bucao C."/>
            <person name="Jouanno E."/>
            <person name="Wen M."/>
            <person name="Mejri S."/>
            <person name="Dirks R."/>
            <person name="Jansen H."/>
            <person name="Henkel C."/>
            <person name="Chen W.J."/>
            <person name="Zahm M."/>
            <person name="Cabau C."/>
            <person name="Klopp C."/>
            <person name="Thompson A.W."/>
            <person name="Robinson-Rechavi M."/>
            <person name="Braasch I."/>
            <person name="Lecointre G."/>
            <person name="Bobe J."/>
            <person name="Postlethwait J.H."/>
            <person name="Berthelot C."/>
            <person name="Roest Crollius H."/>
            <person name="Guiguen Y."/>
        </authorList>
    </citation>
    <scope>NUCLEOTIDE SEQUENCE</scope>
    <source>
        <strain evidence="2">WJC10195</strain>
    </source>
</reference>
<accession>A0A9Q1FY93</accession>
<organism evidence="2 3">
    <name type="scientific">Synaphobranchus kaupii</name>
    <name type="common">Kaup's arrowtooth eel</name>
    <dbReference type="NCBI Taxonomy" id="118154"/>
    <lineage>
        <taxon>Eukaryota</taxon>
        <taxon>Metazoa</taxon>
        <taxon>Chordata</taxon>
        <taxon>Craniata</taxon>
        <taxon>Vertebrata</taxon>
        <taxon>Euteleostomi</taxon>
        <taxon>Actinopterygii</taxon>
        <taxon>Neopterygii</taxon>
        <taxon>Teleostei</taxon>
        <taxon>Anguilliformes</taxon>
        <taxon>Synaphobranchidae</taxon>
        <taxon>Synaphobranchus</taxon>
    </lineage>
</organism>
<dbReference type="EMBL" id="JAINUF010000003">
    <property type="protein sequence ID" value="KAJ8369607.1"/>
    <property type="molecule type" value="Genomic_DNA"/>
</dbReference>
<keyword evidence="3" id="KW-1185">Reference proteome</keyword>
<evidence type="ECO:0000256" key="1">
    <source>
        <dbReference type="SAM" id="MobiDB-lite"/>
    </source>
</evidence>
<sequence length="265" mass="29161">MDVERSTSSVTVKWLLEEPIVYGARLDITTAATPGLSETLKAANLVTFGQLVNLAGSNLAEAGKLAERLGMRSTRVAGQMLERYKSALTTEDWRVLQQGDRGDTDTGEQFPRLLLGPPTVEGSALDSIGGKGLYRLSVEVLNRARLDNRADTPWRANLGMGAETQPAWKELYRLPLPKYAGDLQWRILHGIVPIIHSLIMSVGEAPGHLLLQRNSTQQRYCSFPPVLLDHRSSGLAQSRQDLPRPMYQRACSQPARDSPTPGAHQ</sequence>
<dbReference type="AlphaFoldDB" id="A0A9Q1FY93"/>
<evidence type="ECO:0000313" key="3">
    <source>
        <dbReference type="Proteomes" id="UP001152622"/>
    </source>
</evidence>